<evidence type="ECO:0000256" key="1">
    <source>
        <dbReference type="ARBA" id="ARBA00022679"/>
    </source>
</evidence>
<keyword evidence="1" id="KW-0808">Transferase</keyword>
<dbReference type="FunFam" id="3.40.630.30:FF:000026">
    <property type="entry name" value="Phosphinothricin acetyltransferase"/>
    <property type="match status" value="1"/>
</dbReference>
<dbReference type="EMBL" id="BSUL01000001">
    <property type="protein sequence ID" value="GMA27492.1"/>
    <property type="molecule type" value="Genomic_DNA"/>
</dbReference>
<dbReference type="PROSITE" id="PS51186">
    <property type="entry name" value="GNAT"/>
    <property type="match status" value="1"/>
</dbReference>
<gene>
    <name evidence="6" type="ORF">GCM10025874_07450</name>
</gene>
<dbReference type="Proteomes" id="UP001157160">
    <property type="component" value="Unassembled WGS sequence"/>
</dbReference>
<dbReference type="PANTHER" id="PTHR43072:SF23">
    <property type="entry name" value="UPF0039 PROTEIN C11D3.02C"/>
    <property type="match status" value="1"/>
</dbReference>
<dbReference type="CDD" id="cd04301">
    <property type="entry name" value="NAT_SF"/>
    <property type="match status" value="1"/>
</dbReference>
<name>A0AA37UHW3_9MICO</name>
<proteinExistence type="predicted"/>
<dbReference type="Pfam" id="PF00583">
    <property type="entry name" value="Acetyltransf_1"/>
    <property type="match status" value="1"/>
</dbReference>
<dbReference type="InterPro" id="IPR000182">
    <property type="entry name" value="GNAT_dom"/>
</dbReference>
<accession>A0AA37UHW3</accession>
<evidence type="ECO:0000259" key="5">
    <source>
        <dbReference type="PROSITE" id="PS51186"/>
    </source>
</evidence>
<organism evidence="6 7">
    <name type="scientific">Arenivirga flava</name>
    <dbReference type="NCBI Taxonomy" id="1930060"/>
    <lineage>
        <taxon>Bacteria</taxon>
        <taxon>Bacillati</taxon>
        <taxon>Actinomycetota</taxon>
        <taxon>Actinomycetes</taxon>
        <taxon>Micrococcales</taxon>
        <taxon>Microbacteriaceae</taxon>
        <taxon>Arenivirga</taxon>
    </lineage>
</organism>
<dbReference type="RefSeq" id="WP_284230145.1">
    <property type="nucleotide sequence ID" value="NZ_BSUL01000001.1"/>
</dbReference>
<keyword evidence="2" id="KW-0012">Acyltransferase</keyword>
<dbReference type="Gene3D" id="3.40.630.30">
    <property type="match status" value="1"/>
</dbReference>
<dbReference type="InterPro" id="IPR016181">
    <property type="entry name" value="Acyl_CoA_acyltransferase"/>
</dbReference>
<evidence type="ECO:0000256" key="3">
    <source>
        <dbReference type="ARBA" id="ARBA00050603"/>
    </source>
</evidence>
<keyword evidence="7" id="KW-1185">Reference proteome</keyword>
<dbReference type="PANTHER" id="PTHR43072">
    <property type="entry name" value="N-ACETYLTRANSFERASE"/>
    <property type="match status" value="1"/>
</dbReference>
<sequence length="176" mass="19141">MRIQDADEAHLGGIAAIYNDAVLHSTAIWNERTVDAADRAIWLADRTAAGFPVLVALDEHDVVGYASYGPWRAFDGFRHTVEHSVYVRGDQRGKGVGRALMKALIGRARTSGVHVMVAAVERGNVGSIRLHEQFGFTHAGVVEQVGAKFGRWLDLAFLQLVLDDRAAPPAAVSDIR</sequence>
<evidence type="ECO:0000256" key="2">
    <source>
        <dbReference type="ARBA" id="ARBA00023315"/>
    </source>
</evidence>
<dbReference type="GO" id="GO:0016747">
    <property type="term" value="F:acyltransferase activity, transferring groups other than amino-acyl groups"/>
    <property type="evidence" value="ECO:0007669"/>
    <property type="project" value="InterPro"/>
</dbReference>
<evidence type="ECO:0000256" key="4">
    <source>
        <dbReference type="ARBA" id="ARBA00051334"/>
    </source>
</evidence>
<dbReference type="AlphaFoldDB" id="A0AA37UHW3"/>
<dbReference type="SUPFAM" id="SSF55729">
    <property type="entry name" value="Acyl-CoA N-acyltransferases (Nat)"/>
    <property type="match status" value="1"/>
</dbReference>
<feature type="domain" description="N-acetyltransferase" evidence="5">
    <location>
        <begin position="1"/>
        <end position="158"/>
    </location>
</feature>
<evidence type="ECO:0000313" key="7">
    <source>
        <dbReference type="Proteomes" id="UP001157160"/>
    </source>
</evidence>
<comment type="caution">
    <text evidence="6">The sequence shown here is derived from an EMBL/GenBank/DDBJ whole genome shotgun (WGS) entry which is preliminary data.</text>
</comment>
<comment type="catalytic activity">
    <reaction evidence="4">
        <text>L-methionine sulfone + acetyl-CoA = N-acetyl-L-methionine sulfone + CoA + H(+)</text>
        <dbReference type="Rhea" id="RHEA:47656"/>
        <dbReference type="ChEBI" id="CHEBI:15378"/>
        <dbReference type="ChEBI" id="CHEBI:57287"/>
        <dbReference type="ChEBI" id="CHEBI:57288"/>
        <dbReference type="ChEBI" id="CHEBI:87824"/>
        <dbReference type="ChEBI" id="CHEBI:87825"/>
    </reaction>
</comment>
<reference evidence="6 7" key="1">
    <citation type="journal article" date="2014" name="Int. J. Syst. Evol. Microbiol.">
        <title>Complete genome sequence of Corynebacterium casei LMG S-19264T (=DSM 44701T), isolated from a smear-ripened cheese.</title>
        <authorList>
            <consortium name="US DOE Joint Genome Institute (JGI-PGF)"/>
            <person name="Walter F."/>
            <person name="Albersmeier A."/>
            <person name="Kalinowski J."/>
            <person name="Ruckert C."/>
        </authorList>
    </citation>
    <scope>NUCLEOTIDE SEQUENCE [LARGE SCALE GENOMIC DNA]</scope>
    <source>
        <strain evidence="6 7">NBRC 112289</strain>
    </source>
</reference>
<comment type="catalytic activity">
    <reaction evidence="3">
        <text>L-methionine sulfoximine + acetyl-CoA = N-acetyl-L-methionine sulfoximine + CoA + H(+)</text>
        <dbReference type="Rhea" id="RHEA:47660"/>
        <dbReference type="ChEBI" id="CHEBI:15378"/>
        <dbReference type="ChEBI" id="CHEBI:57287"/>
        <dbReference type="ChEBI" id="CHEBI:57288"/>
        <dbReference type="ChEBI" id="CHEBI:87826"/>
        <dbReference type="ChEBI" id="CHEBI:87827"/>
    </reaction>
</comment>
<evidence type="ECO:0000313" key="6">
    <source>
        <dbReference type="EMBL" id="GMA27492.1"/>
    </source>
</evidence>
<protein>
    <submittedName>
        <fullName evidence="6">N-acetyltransferase</fullName>
    </submittedName>
</protein>